<protein>
    <submittedName>
        <fullName evidence="3">Uncharacterized protein</fullName>
    </submittedName>
</protein>
<proteinExistence type="predicted"/>
<sequence length="1037" mass="120840">MSSFENIRAAYDEQLERQRSDYEKIIAKYQEIINNQRKIIEQLNNEAKTQTRNNNKSAEPQKPDKIQETKIQLLQSQIDSLEKQLKDEQNEKQDLQAKLKQQEDTIEQLQASLDENNFNGAKFQKQLSLSLKKLKALKAKVTSLEDSLNQKNTENLQLDTLISELKLQSSRDQEVIEQLKSIRTRDHSQSSTSLSGSNAPDIRETINSMEELLKNQNCEITELVSQRSHIISQFYNMQSVLETMDKNLISLQKQNSSLQKSLQEKDTEYQQYKETESLKWKQSIDKILKSLPSTIKINIDFESDTKEAILDKIFAAVLSYQGDQMKVISCQQNETDKNKDLISRHFQLISHLISLMNWLKQITGTSCLNDNDKKAVFTQCARIQCFLDQEDQSFLRESCPDLFSQRDELQPEDVAKIFYDFVGQKNVNASPFIELRILLCGILQMNKLLMNQNEQLRNFKQPKQDKSYFAEKQNQQIQKSKEIERQNIQIAQNLRKFTSSNSENIEELFAEFINHIKSDVETTQTEHQKQLSEKDAQIKKLQSEIQEKENHFEEQRKIFTDRATDIVNNIQQQISDIKQETTKDMKKLKAALKAKDKELVEAKSELTNLKETQEQQSIVINESRRDLENERDLLENELNDTREKLQEEQNNHNEEVAELKSTIDQLEKALQVVSDKCEKETKRKMFYKQRMNELQGKTQTNIDEIREKNKELNTKYVSTLEELTNKLNETRKENENLKKTNEEYAPYKKDLEMKLAKATASERTLKLKLQAANDAIANIKSEFEDRKSLIIQQNNAKISQINNENDQRYEKFTKQIEKIISLLGKEKPQVDSVDELINYIINEIQSRNSSEEAAILNDAISLRNQLNIKSDETLFTAFTDICQERDKALHDRDECINDARLADDRANQAEREKQRFVDSIQANKEWEKWTRSLFASVNGIDPTSVTVIDAKRGIKESILSLAGNNQIMRKMEILRFCKSVSLKFRGDLNRRTIREKVTSLRPMMICAVFVRRLNLLVPTQTTEFHPPVRTKPLVNTV</sequence>
<dbReference type="AlphaFoldDB" id="A2FQT6"/>
<dbReference type="STRING" id="5722.A2FQT6"/>
<organism evidence="3 4">
    <name type="scientific">Trichomonas vaginalis (strain ATCC PRA-98 / G3)</name>
    <dbReference type="NCBI Taxonomy" id="412133"/>
    <lineage>
        <taxon>Eukaryota</taxon>
        <taxon>Metamonada</taxon>
        <taxon>Parabasalia</taxon>
        <taxon>Trichomonadida</taxon>
        <taxon>Trichomonadidae</taxon>
        <taxon>Trichomonas</taxon>
    </lineage>
</organism>
<evidence type="ECO:0000313" key="4">
    <source>
        <dbReference type="Proteomes" id="UP000001542"/>
    </source>
</evidence>
<keyword evidence="1" id="KW-0175">Coiled coil</keyword>
<dbReference type="VEuPathDB" id="TrichDB:TVAGG3_1087150"/>
<dbReference type="PANTHER" id="PTHR19327">
    <property type="entry name" value="GOLGIN"/>
    <property type="match status" value="1"/>
</dbReference>
<evidence type="ECO:0000313" key="3">
    <source>
        <dbReference type="EMBL" id="EAX92729.1"/>
    </source>
</evidence>
<dbReference type="VEuPathDB" id="TrichDB:TVAG_329900"/>
<feature type="region of interest" description="Disordered" evidence="2">
    <location>
        <begin position="182"/>
        <end position="201"/>
    </location>
</feature>
<feature type="coiled-coil region" evidence="1">
    <location>
        <begin position="524"/>
        <end position="782"/>
    </location>
</feature>
<reference evidence="3" key="2">
    <citation type="journal article" date="2007" name="Science">
        <title>Draft genome sequence of the sexually transmitted pathogen Trichomonas vaginalis.</title>
        <authorList>
            <person name="Carlton J.M."/>
            <person name="Hirt R.P."/>
            <person name="Silva J.C."/>
            <person name="Delcher A.L."/>
            <person name="Schatz M."/>
            <person name="Zhao Q."/>
            <person name="Wortman J.R."/>
            <person name="Bidwell S.L."/>
            <person name="Alsmark U.C.M."/>
            <person name="Besteiro S."/>
            <person name="Sicheritz-Ponten T."/>
            <person name="Noel C.J."/>
            <person name="Dacks J.B."/>
            <person name="Foster P.G."/>
            <person name="Simillion C."/>
            <person name="Van de Peer Y."/>
            <person name="Miranda-Saavedra D."/>
            <person name="Barton G.J."/>
            <person name="Westrop G.D."/>
            <person name="Mueller S."/>
            <person name="Dessi D."/>
            <person name="Fiori P.L."/>
            <person name="Ren Q."/>
            <person name="Paulsen I."/>
            <person name="Zhang H."/>
            <person name="Bastida-Corcuera F.D."/>
            <person name="Simoes-Barbosa A."/>
            <person name="Brown M.T."/>
            <person name="Hayes R.D."/>
            <person name="Mukherjee M."/>
            <person name="Okumura C.Y."/>
            <person name="Schneider R."/>
            <person name="Smith A.J."/>
            <person name="Vanacova S."/>
            <person name="Villalvazo M."/>
            <person name="Haas B.J."/>
            <person name="Pertea M."/>
            <person name="Feldblyum T.V."/>
            <person name="Utterback T.R."/>
            <person name="Shu C.L."/>
            <person name="Osoegawa K."/>
            <person name="de Jong P.J."/>
            <person name="Hrdy I."/>
            <person name="Horvathova L."/>
            <person name="Zubacova Z."/>
            <person name="Dolezal P."/>
            <person name="Malik S.B."/>
            <person name="Logsdon J.M. Jr."/>
            <person name="Henze K."/>
            <person name="Gupta A."/>
            <person name="Wang C.C."/>
            <person name="Dunne R.L."/>
            <person name="Upcroft J.A."/>
            <person name="Upcroft P."/>
            <person name="White O."/>
            <person name="Salzberg S.L."/>
            <person name="Tang P."/>
            <person name="Chiu C.-H."/>
            <person name="Lee Y.-S."/>
            <person name="Embley T.M."/>
            <person name="Coombs G.H."/>
            <person name="Mottram J.C."/>
            <person name="Tachezy J."/>
            <person name="Fraser-Liggett C.M."/>
            <person name="Johnson P.J."/>
        </authorList>
    </citation>
    <scope>NUCLEOTIDE SEQUENCE [LARGE SCALE GENOMIC DNA]</scope>
    <source>
        <strain evidence="3">G3</strain>
    </source>
</reference>
<feature type="compositionally biased region" description="Polar residues" evidence="2">
    <location>
        <begin position="46"/>
        <end position="58"/>
    </location>
</feature>
<reference evidence="3" key="1">
    <citation type="submission" date="2006-10" db="EMBL/GenBank/DDBJ databases">
        <authorList>
            <person name="Amadeo P."/>
            <person name="Zhao Q."/>
            <person name="Wortman J."/>
            <person name="Fraser-Liggett C."/>
            <person name="Carlton J."/>
        </authorList>
    </citation>
    <scope>NUCLEOTIDE SEQUENCE</scope>
    <source>
        <strain evidence="3">G3</strain>
    </source>
</reference>
<dbReference type="PANTHER" id="PTHR19327:SF0">
    <property type="entry name" value="GOLGIN SUBFAMILY A MEMBER 4"/>
    <property type="match status" value="1"/>
</dbReference>
<gene>
    <name evidence="3" type="ORF">TVAG_329900</name>
</gene>
<dbReference type="InParanoid" id="A2FQT6"/>
<feature type="coiled-coil region" evidence="1">
    <location>
        <begin position="206"/>
        <end position="275"/>
    </location>
</feature>
<evidence type="ECO:0000256" key="1">
    <source>
        <dbReference type="SAM" id="Coils"/>
    </source>
</evidence>
<dbReference type="KEGG" id="tva:4750443"/>
<accession>A2FQT6</accession>
<name>A2FQT6_TRIV3</name>
<evidence type="ECO:0000256" key="2">
    <source>
        <dbReference type="SAM" id="MobiDB-lite"/>
    </source>
</evidence>
<dbReference type="EMBL" id="DS113950">
    <property type="protein sequence ID" value="EAX92729.1"/>
    <property type="molecule type" value="Genomic_DNA"/>
</dbReference>
<dbReference type="Proteomes" id="UP000001542">
    <property type="component" value="Unassembled WGS sequence"/>
</dbReference>
<dbReference type="RefSeq" id="XP_001305659.1">
    <property type="nucleotide sequence ID" value="XM_001305658.1"/>
</dbReference>
<keyword evidence="4" id="KW-1185">Reference proteome</keyword>
<feature type="compositionally biased region" description="Polar residues" evidence="2">
    <location>
        <begin position="189"/>
        <end position="198"/>
    </location>
</feature>
<dbReference type="SMR" id="A2FQT6"/>
<feature type="region of interest" description="Disordered" evidence="2">
    <location>
        <begin position="46"/>
        <end position="66"/>
    </location>
</feature>